<protein>
    <recommendedName>
        <fullName evidence="1">Bacterial bifunctional deaminase-reductase C-terminal domain-containing protein</fullName>
    </recommendedName>
</protein>
<accession>A0A3P5WY04</accession>
<reference evidence="2 3" key="1">
    <citation type="submission" date="2018-11" db="EMBL/GenBank/DDBJ databases">
        <authorList>
            <person name="Criscuolo A."/>
        </authorList>
    </citation>
    <scope>NUCLEOTIDE SEQUENCE [LARGE SCALE GENOMIC DNA]</scope>
    <source>
        <strain evidence="2">AT11b</strain>
    </source>
</reference>
<dbReference type="PANTHER" id="PTHR38011:SF11">
    <property type="entry name" value="2,5-DIAMINO-6-RIBOSYLAMINO-4(3H)-PYRIMIDINONE 5'-PHOSPHATE REDUCTASE"/>
    <property type="match status" value="1"/>
</dbReference>
<evidence type="ECO:0000259" key="1">
    <source>
        <dbReference type="Pfam" id="PF01872"/>
    </source>
</evidence>
<dbReference type="Gene3D" id="3.40.430.10">
    <property type="entry name" value="Dihydrofolate Reductase, subunit A"/>
    <property type="match status" value="1"/>
</dbReference>
<dbReference type="SUPFAM" id="SSF53597">
    <property type="entry name" value="Dihydrofolate reductase-like"/>
    <property type="match status" value="1"/>
</dbReference>
<evidence type="ECO:0000313" key="3">
    <source>
        <dbReference type="Proteomes" id="UP000280861"/>
    </source>
</evidence>
<evidence type="ECO:0000313" key="2">
    <source>
        <dbReference type="EMBL" id="VDC20907.1"/>
    </source>
</evidence>
<gene>
    <name evidence="2" type="ORF">PSET11_00628</name>
</gene>
<dbReference type="InterPro" id="IPR002734">
    <property type="entry name" value="RibDG_C"/>
</dbReference>
<organism evidence="2 3">
    <name type="scientific">Arthrobacter ulcerisalmonis</name>
    <dbReference type="NCBI Taxonomy" id="2483813"/>
    <lineage>
        <taxon>Bacteria</taxon>
        <taxon>Bacillati</taxon>
        <taxon>Actinomycetota</taxon>
        <taxon>Actinomycetes</taxon>
        <taxon>Micrococcales</taxon>
        <taxon>Micrococcaceae</taxon>
        <taxon>Arthrobacter</taxon>
    </lineage>
</organism>
<dbReference type="OrthoDB" id="195113at2"/>
<dbReference type="Proteomes" id="UP000280861">
    <property type="component" value="Unassembled WGS sequence"/>
</dbReference>
<dbReference type="InterPro" id="IPR024072">
    <property type="entry name" value="DHFR-like_dom_sf"/>
</dbReference>
<dbReference type="GO" id="GO:0009231">
    <property type="term" value="P:riboflavin biosynthetic process"/>
    <property type="evidence" value="ECO:0007669"/>
    <property type="project" value="InterPro"/>
</dbReference>
<dbReference type="EMBL" id="UXAU01000011">
    <property type="protein sequence ID" value="VDC20907.1"/>
    <property type="molecule type" value="Genomic_DNA"/>
</dbReference>
<dbReference type="RefSeq" id="WP_124090646.1">
    <property type="nucleotide sequence ID" value="NZ_CBCRYA010000012.1"/>
</dbReference>
<dbReference type="Pfam" id="PF01872">
    <property type="entry name" value="RibD_C"/>
    <property type="match status" value="1"/>
</dbReference>
<keyword evidence="3" id="KW-1185">Reference proteome</keyword>
<dbReference type="PANTHER" id="PTHR38011">
    <property type="entry name" value="DIHYDROFOLATE REDUCTASE FAMILY PROTEIN (AFU_ORTHOLOGUE AFUA_8G06820)"/>
    <property type="match status" value="1"/>
</dbReference>
<dbReference type="AlphaFoldDB" id="A0A3P5WY04"/>
<feature type="domain" description="Bacterial bifunctional deaminase-reductase C-terminal" evidence="1">
    <location>
        <begin position="3"/>
        <end position="164"/>
    </location>
</feature>
<name>A0A3P5WY04_9MICC</name>
<dbReference type="GO" id="GO:0008703">
    <property type="term" value="F:5-amino-6-(5-phosphoribosylamino)uracil reductase activity"/>
    <property type="evidence" value="ECO:0007669"/>
    <property type="project" value="InterPro"/>
</dbReference>
<proteinExistence type="predicted"/>
<sequence>MRKLVYYVATSVDGFIADPSGDTTHFPVDPDTLANLFSRYPETCPVQAREAFSVMAGPRRFDTVIMGWRTFAPALEAGLAGGAYPHLRQIVVTHQEAPAASSVEYFHGHVAEYVAELKKGPGRDIWLCGGGDLAGQLIDVVDEIQLKINPVVLGRGIALFGGRAKLRPATPAAFDALPGGVTLATYQLGAAPE</sequence>
<dbReference type="InterPro" id="IPR050765">
    <property type="entry name" value="Riboflavin_Biosynth_HTPR"/>
</dbReference>